<dbReference type="RefSeq" id="WP_070992565.1">
    <property type="nucleotide sequence ID" value="NZ_CBCSHD010000013.1"/>
</dbReference>
<comment type="caution">
    <text evidence="2">The sequence shown here is derived from an EMBL/GenBank/DDBJ whole genome shotgun (WGS) entry which is preliminary data.</text>
</comment>
<keyword evidence="1" id="KW-0472">Membrane</keyword>
<keyword evidence="1" id="KW-1133">Transmembrane helix</keyword>
<feature type="transmembrane region" description="Helical" evidence="1">
    <location>
        <begin position="9"/>
        <end position="30"/>
    </location>
</feature>
<evidence type="ECO:0000313" key="2">
    <source>
        <dbReference type="EMBL" id="OHU95051.1"/>
    </source>
</evidence>
<reference evidence="2 3" key="1">
    <citation type="submission" date="2016-10" db="EMBL/GenBank/DDBJ databases">
        <title>Pseudoalteromonas amylolytica sp. nov., isolated from the surface seawater.</title>
        <authorList>
            <person name="Wu Y.-H."/>
            <person name="Cheng H."/>
            <person name="Jin X.-B."/>
            <person name="Wang C.-S."/>
            <person name="Xu X.-W."/>
        </authorList>
    </citation>
    <scope>NUCLEOTIDE SEQUENCE [LARGE SCALE GENOMIC DNA]</scope>
    <source>
        <strain evidence="2 3">JCM 12483</strain>
    </source>
</reference>
<evidence type="ECO:0000313" key="3">
    <source>
        <dbReference type="Proteomes" id="UP000180253"/>
    </source>
</evidence>
<dbReference type="OrthoDB" id="6311231at2"/>
<dbReference type="Proteomes" id="UP000180253">
    <property type="component" value="Unassembled WGS sequence"/>
</dbReference>
<dbReference type="EMBL" id="MNAN01000032">
    <property type="protein sequence ID" value="OHU95051.1"/>
    <property type="molecule type" value="Genomic_DNA"/>
</dbReference>
<name>A0A1S1N6K6_9GAMM</name>
<keyword evidence="3" id="KW-1185">Reference proteome</keyword>
<keyword evidence="1" id="KW-0812">Transmembrane</keyword>
<accession>A0A1S1N6K6</accession>
<organism evidence="2 3">
    <name type="scientific">Pseudoalteromonas byunsanensis</name>
    <dbReference type="NCBI Taxonomy" id="327939"/>
    <lineage>
        <taxon>Bacteria</taxon>
        <taxon>Pseudomonadati</taxon>
        <taxon>Pseudomonadota</taxon>
        <taxon>Gammaproteobacteria</taxon>
        <taxon>Alteromonadales</taxon>
        <taxon>Pseudoalteromonadaceae</taxon>
        <taxon>Pseudoalteromonas</taxon>
    </lineage>
</organism>
<sequence>MAFVNQQRGIVLITAMIMIVAVTAIAVTLMSTSSIDLKITNAAQEREEAESLLMGEVQRAVAQQAALEERSLFTLSKEQLEQGNSTFDGLNGAKNKVTSLNNGPMEVNCPRSYSATNGVICNMTQLETTITYGSKNQYTITVVTGVGQEMLSVREGR</sequence>
<proteinExistence type="predicted"/>
<dbReference type="AlphaFoldDB" id="A0A1S1N6K6"/>
<dbReference type="STRING" id="327939.BIW53_13660"/>
<protein>
    <submittedName>
        <fullName evidence="2">Pilus assembly protein PilX</fullName>
    </submittedName>
</protein>
<gene>
    <name evidence="2" type="ORF">BIW53_13660</name>
</gene>
<evidence type="ECO:0000256" key="1">
    <source>
        <dbReference type="SAM" id="Phobius"/>
    </source>
</evidence>